<dbReference type="EMBL" id="JAPHNI010000402">
    <property type="protein sequence ID" value="KAJ8111478.1"/>
    <property type="molecule type" value="Genomic_DNA"/>
</dbReference>
<proteinExistence type="predicted"/>
<organism evidence="1 2">
    <name type="scientific">Boeremia exigua</name>
    <dbReference type="NCBI Taxonomy" id="749465"/>
    <lineage>
        <taxon>Eukaryota</taxon>
        <taxon>Fungi</taxon>
        <taxon>Dikarya</taxon>
        <taxon>Ascomycota</taxon>
        <taxon>Pezizomycotina</taxon>
        <taxon>Dothideomycetes</taxon>
        <taxon>Pleosporomycetidae</taxon>
        <taxon>Pleosporales</taxon>
        <taxon>Pleosporineae</taxon>
        <taxon>Didymellaceae</taxon>
        <taxon>Boeremia</taxon>
    </lineage>
</organism>
<protein>
    <submittedName>
        <fullName evidence="1">Uncharacterized protein</fullName>
    </submittedName>
</protein>
<comment type="caution">
    <text evidence="1">The sequence shown here is derived from an EMBL/GenBank/DDBJ whole genome shotgun (WGS) entry which is preliminary data.</text>
</comment>
<name>A0ACC2I8K5_9PLEO</name>
<sequence>MMSCHPQGSGDETGLASSKRAAHPPKALHRQWLLDESIGLQGLTAVIMSLTLSALVLHNWFAVAFHVVGKVRVAAGSAQENLDTSSQPSNYNTQPPPWGKHHSVFRSGRQRLPTGAQLHRANSHASKEKTHINVVVIGHVDSGKSTTTGHLIYKCGGIDKRTIEKFEKEAAELGKGSFKYAWVLDKLKAERERGITIDIALWKFETPKYYVTVIDAPGHRDFIKNMITGTSQADCAILIIAAGTGEFEAGISKDGQTREHALLAYTLGVKQLIVAINKMDTTKWSEARYTEIIKETSNFIKKVGYNPKHVAFVPISGFNGDNMIEASTNCPWYKGWEKETKTKSTGKTLLEAIDAIDAPTRPTDKPLRLPLQDVYKIGGIGTVPVGRVETGIIKAGMVVTFAPAGVTTEVKSVEMHHEQLAEGVPGDNVGFNVKNVSVKEIRRGNVAGDSKSDPPKGAESFNAQVIVLNHPGQVGAGYAPVLDCHTAHIACKFSELLEKIDRRTGKSVENSPKFIKSGDAAIVKMIPSKPMCVEAFTDYPPLGRFAVRDMRQTVAVGVIKSVVKADKAGKVTKAAQKASKK</sequence>
<gene>
    <name evidence="1" type="ORF">OPT61_g5937</name>
</gene>
<dbReference type="Proteomes" id="UP001153331">
    <property type="component" value="Unassembled WGS sequence"/>
</dbReference>
<reference evidence="1" key="1">
    <citation type="submission" date="2022-11" db="EMBL/GenBank/DDBJ databases">
        <title>Genome Sequence of Boeremia exigua.</title>
        <authorList>
            <person name="Buettner E."/>
        </authorList>
    </citation>
    <scope>NUCLEOTIDE SEQUENCE</scope>
    <source>
        <strain evidence="1">CU02</strain>
    </source>
</reference>
<evidence type="ECO:0000313" key="2">
    <source>
        <dbReference type="Proteomes" id="UP001153331"/>
    </source>
</evidence>
<keyword evidence="2" id="KW-1185">Reference proteome</keyword>
<accession>A0ACC2I8K5</accession>
<evidence type="ECO:0000313" key="1">
    <source>
        <dbReference type="EMBL" id="KAJ8111478.1"/>
    </source>
</evidence>